<proteinExistence type="predicted"/>
<organism evidence="2">
    <name type="scientific">marine sediment metagenome</name>
    <dbReference type="NCBI Taxonomy" id="412755"/>
    <lineage>
        <taxon>unclassified sequences</taxon>
        <taxon>metagenomes</taxon>
        <taxon>ecological metagenomes</taxon>
    </lineage>
</organism>
<dbReference type="EMBL" id="LAZR01000549">
    <property type="protein sequence ID" value="KKN64614.1"/>
    <property type="molecule type" value="Genomic_DNA"/>
</dbReference>
<dbReference type="Pfam" id="PF01841">
    <property type="entry name" value="Transglut_core"/>
    <property type="match status" value="1"/>
</dbReference>
<dbReference type="InterPro" id="IPR002931">
    <property type="entry name" value="Transglutaminase-like"/>
</dbReference>
<comment type="caution">
    <text evidence="2">The sequence shown here is derived from an EMBL/GenBank/DDBJ whole genome shotgun (WGS) entry which is preliminary data.</text>
</comment>
<dbReference type="PANTHER" id="PTHR33490:SF3">
    <property type="entry name" value="CONSERVED INTEGRAL MEMBRANE PROTEIN"/>
    <property type="match status" value="1"/>
</dbReference>
<evidence type="ECO:0000313" key="2">
    <source>
        <dbReference type="EMBL" id="KKN64614.1"/>
    </source>
</evidence>
<dbReference type="Gene3D" id="3.10.620.30">
    <property type="match status" value="1"/>
</dbReference>
<dbReference type="AlphaFoldDB" id="A0A0F9SC44"/>
<gene>
    <name evidence="2" type="ORF">LCGC14_0489920</name>
</gene>
<evidence type="ECO:0000259" key="1">
    <source>
        <dbReference type="SMART" id="SM00460"/>
    </source>
</evidence>
<protein>
    <recommendedName>
        <fullName evidence="1">Transglutaminase-like domain-containing protein</fullName>
    </recommendedName>
</protein>
<dbReference type="InterPro" id="IPR038765">
    <property type="entry name" value="Papain-like_cys_pep_sf"/>
</dbReference>
<dbReference type="SUPFAM" id="SSF54001">
    <property type="entry name" value="Cysteine proteinases"/>
    <property type="match status" value="1"/>
</dbReference>
<sequence length="498" mass="53996">MFRRSIICLSLLLSLTAGLVSAQQTDTKRVTYYAILLDGKKIGHTIRTRIVTAQHVTTTETMSFTLHRFETAITIFANVEVRETPDGKPLAFKSVTRMPPMAPQMVEGVVTDGKIQATVTNGDQKRQVSADWPEGALLNEGLRLLQRRKGLQAGTSFTASVFLPDQMQAVPFDITVMEPEAVDLFGRVVTLTRIRATIAGPTGEITMTDYVDADFHALKSVAPLIGMTLEMVTCDSQFALSPNDVVDVLNKSLVASPVELSPALRRKSLTFHLTPRTKQQLRIPGDDTQTVAPGDDGTVRVTVKPTAIPAGAAIGYDGDDAEVLAALKPSQYVQSDDKRIVALARKAVGDASDAAIALKRLEKFVTDYILETDLSIGYASAAEVLESRQGDCTEFAVLLAAMCRASGAPTQVIQGIAYAEQFGERKNIFVGHAWVRCYVAGRWVHLDSAMGHHDTAHIMLGQSDGPNQLLQLLTAMGQFTITRIDAPDGQPLPDETAF</sequence>
<dbReference type="SMART" id="SM00460">
    <property type="entry name" value="TGc"/>
    <property type="match status" value="1"/>
</dbReference>
<feature type="domain" description="Transglutaminase-like" evidence="1">
    <location>
        <begin position="384"/>
        <end position="450"/>
    </location>
</feature>
<name>A0A0F9SC44_9ZZZZ</name>
<accession>A0A0F9SC44</accession>
<reference evidence="2" key="1">
    <citation type="journal article" date="2015" name="Nature">
        <title>Complex archaea that bridge the gap between prokaryotes and eukaryotes.</title>
        <authorList>
            <person name="Spang A."/>
            <person name="Saw J.H."/>
            <person name="Jorgensen S.L."/>
            <person name="Zaremba-Niedzwiedzka K."/>
            <person name="Martijn J."/>
            <person name="Lind A.E."/>
            <person name="van Eijk R."/>
            <person name="Schleper C."/>
            <person name="Guy L."/>
            <person name="Ettema T.J."/>
        </authorList>
    </citation>
    <scope>NUCLEOTIDE SEQUENCE</scope>
</reference>
<dbReference type="PANTHER" id="PTHR33490">
    <property type="entry name" value="BLR5614 PROTEIN-RELATED"/>
    <property type="match status" value="1"/>
</dbReference>